<organism evidence="1 2">
    <name type="scientific">Ceutorhynchus assimilis</name>
    <name type="common">cabbage seed weevil</name>
    <dbReference type="NCBI Taxonomy" id="467358"/>
    <lineage>
        <taxon>Eukaryota</taxon>
        <taxon>Metazoa</taxon>
        <taxon>Ecdysozoa</taxon>
        <taxon>Arthropoda</taxon>
        <taxon>Hexapoda</taxon>
        <taxon>Insecta</taxon>
        <taxon>Pterygota</taxon>
        <taxon>Neoptera</taxon>
        <taxon>Endopterygota</taxon>
        <taxon>Coleoptera</taxon>
        <taxon>Polyphaga</taxon>
        <taxon>Cucujiformia</taxon>
        <taxon>Curculionidae</taxon>
        <taxon>Ceutorhynchinae</taxon>
        <taxon>Ceutorhynchus</taxon>
    </lineage>
</organism>
<dbReference type="Proteomes" id="UP001152799">
    <property type="component" value="Chromosome 6"/>
</dbReference>
<proteinExistence type="predicted"/>
<keyword evidence="2" id="KW-1185">Reference proteome</keyword>
<reference evidence="1" key="1">
    <citation type="submission" date="2022-01" db="EMBL/GenBank/DDBJ databases">
        <authorList>
            <person name="King R."/>
        </authorList>
    </citation>
    <scope>NUCLEOTIDE SEQUENCE</scope>
</reference>
<gene>
    <name evidence="1" type="ORF">CEUTPL_LOCUS11323</name>
</gene>
<sequence length="86" mass="9852">MRKAREENKETKIKGFKLEIDGQQYSANELDDTSSITGSSSNKSGSEDFIPEEAVEVYINLLKENKNPTEYYKSDLAAYDYTSYTY</sequence>
<name>A0A9N9QLX3_9CUCU</name>
<evidence type="ECO:0000313" key="1">
    <source>
        <dbReference type="EMBL" id="CAG9770879.1"/>
    </source>
</evidence>
<protein>
    <submittedName>
        <fullName evidence="1">Uncharacterized protein</fullName>
    </submittedName>
</protein>
<accession>A0A9N9QLX3</accession>
<dbReference type="EMBL" id="OU892282">
    <property type="protein sequence ID" value="CAG9770879.1"/>
    <property type="molecule type" value="Genomic_DNA"/>
</dbReference>
<evidence type="ECO:0000313" key="2">
    <source>
        <dbReference type="Proteomes" id="UP001152799"/>
    </source>
</evidence>
<dbReference type="AlphaFoldDB" id="A0A9N9QLX3"/>